<name>A0A1F5G4B7_9BACT</name>
<sequence length="184" mass="20944">MSIEVESEASQPARKTTEVQISTEVCTVSLSQESVRVLSSFFEINAKMRQIVLTKVLDGKISWKADWDIQRQKQQIHTISGKTTLFRRLGESFKQTVNKVRQGEVVNIDVDTQDFGDVCDVILDEYLKNPQILEAMIDIADSLIEAGMGGNEKLRKNQKLMRETLHDVKISQKEYMAARPRGKK</sequence>
<dbReference type="Proteomes" id="UP000176317">
    <property type="component" value="Unassembled WGS sequence"/>
</dbReference>
<dbReference type="EMBL" id="MFAT01000019">
    <property type="protein sequence ID" value="OGD86712.1"/>
    <property type="molecule type" value="Genomic_DNA"/>
</dbReference>
<evidence type="ECO:0000313" key="2">
    <source>
        <dbReference type="Proteomes" id="UP000176317"/>
    </source>
</evidence>
<gene>
    <name evidence="1" type="ORF">A2164_03540</name>
</gene>
<evidence type="ECO:0000313" key="1">
    <source>
        <dbReference type="EMBL" id="OGD86712.1"/>
    </source>
</evidence>
<protein>
    <submittedName>
        <fullName evidence="1">Uncharacterized protein</fullName>
    </submittedName>
</protein>
<accession>A0A1F5G4B7</accession>
<organism evidence="1 2">
    <name type="scientific">Candidatus Curtissbacteria bacterium RBG_13_35_7</name>
    <dbReference type="NCBI Taxonomy" id="1797705"/>
    <lineage>
        <taxon>Bacteria</taxon>
        <taxon>Candidatus Curtissiibacteriota</taxon>
    </lineage>
</organism>
<proteinExistence type="predicted"/>
<dbReference type="AlphaFoldDB" id="A0A1F5G4B7"/>
<reference evidence="1 2" key="1">
    <citation type="journal article" date="2016" name="Nat. Commun.">
        <title>Thousands of microbial genomes shed light on interconnected biogeochemical processes in an aquifer system.</title>
        <authorList>
            <person name="Anantharaman K."/>
            <person name="Brown C.T."/>
            <person name="Hug L.A."/>
            <person name="Sharon I."/>
            <person name="Castelle C.J."/>
            <person name="Probst A.J."/>
            <person name="Thomas B.C."/>
            <person name="Singh A."/>
            <person name="Wilkins M.J."/>
            <person name="Karaoz U."/>
            <person name="Brodie E.L."/>
            <person name="Williams K.H."/>
            <person name="Hubbard S.S."/>
            <person name="Banfield J.F."/>
        </authorList>
    </citation>
    <scope>NUCLEOTIDE SEQUENCE [LARGE SCALE GENOMIC DNA]</scope>
</reference>
<comment type="caution">
    <text evidence="1">The sequence shown here is derived from an EMBL/GenBank/DDBJ whole genome shotgun (WGS) entry which is preliminary data.</text>
</comment>